<evidence type="ECO:0000256" key="3">
    <source>
        <dbReference type="ARBA" id="ARBA00022527"/>
    </source>
</evidence>
<reference evidence="13" key="1">
    <citation type="journal article" date="2014" name="Science">
        <title>Ancient hybridizations among the ancestral genomes of bread wheat.</title>
        <authorList>
            <consortium name="International Wheat Genome Sequencing Consortium,"/>
            <person name="Marcussen T."/>
            <person name="Sandve S.R."/>
            <person name="Heier L."/>
            <person name="Spannagl M."/>
            <person name="Pfeifer M."/>
            <person name="Jakobsen K.S."/>
            <person name="Wulff B.B."/>
            <person name="Steuernagel B."/>
            <person name="Mayer K.F."/>
            <person name="Olsen O.A."/>
        </authorList>
    </citation>
    <scope>NUCLEOTIDE SEQUENCE [LARGE SCALE GENOMIC DNA]</scope>
    <source>
        <strain evidence="13">cv. AL8/78</strain>
    </source>
</reference>
<proteinExistence type="inferred from homology"/>
<evidence type="ECO:0000313" key="12">
    <source>
        <dbReference type="EnsemblPlants" id="AET6Gv20464300.4"/>
    </source>
</evidence>
<dbReference type="Gene3D" id="1.10.510.10">
    <property type="entry name" value="Transferase(Phosphotransferase) domain 1"/>
    <property type="match status" value="1"/>
</dbReference>
<keyword evidence="6" id="KW-0418">Kinase</keyword>
<dbReference type="EnsemblPlants" id="AET6Gv20464300.4">
    <property type="protein sequence ID" value="AET6Gv20464300.4"/>
    <property type="gene ID" value="AET6Gv20464300"/>
</dbReference>
<dbReference type="InterPro" id="IPR000719">
    <property type="entry name" value="Prot_kinase_dom"/>
</dbReference>
<evidence type="ECO:0000256" key="4">
    <source>
        <dbReference type="ARBA" id="ARBA00022679"/>
    </source>
</evidence>
<name>A0A453NRW8_AEGTS</name>
<dbReference type="InterPro" id="IPR001245">
    <property type="entry name" value="Ser-Thr/Tyr_kinase_cat_dom"/>
</dbReference>
<evidence type="ECO:0000256" key="8">
    <source>
        <dbReference type="ARBA" id="ARBA00047899"/>
    </source>
</evidence>
<keyword evidence="13" id="KW-1185">Reference proteome</keyword>
<dbReference type="InterPro" id="IPR051681">
    <property type="entry name" value="Ser/Thr_Kinases-Pseudokinases"/>
</dbReference>
<evidence type="ECO:0000256" key="2">
    <source>
        <dbReference type="ARBA" id="ARBA00012513"/>
    </source>
</evidence>
<evidence type="ECO:0000256" key="10">
    <source>
        <dbReference type="PROSITE-ProRule" id="PRU10141"/>
    </source>
</evidence>
<evidence type="ECO:0000259" key="11">
    <source>
        <dbReference type="PROSITE" id="PS50011"/>
    </source>
</evidence>
<dbReference type="Gene3D" id="3.30.200.20">
    <property type="entry name" value="Phosphorylase Kinase, domain 1"/>
    <property type="match status" value="1"/>
</dbReference>
<dbReference type="Proteomes" id="UP000015105">
    <property type="component" value="Chromosome 6D"/>
</dbReference>
<keyword evidence="7 10" id="KW-0067">ATP-binding</keyword>
<dbReference type="GO" id="GO:0010182">
    <property type="term" value="P:sugar mediated signaling pathway"/>
    <property type="evidence" value="ECO:0007669"/>
    <property type="project" value="UniProtKB-ARBA"/>
</dbReference>
<feature type="domain" description="Protein kinase" evidence="11">
    <location>
        <begin position="313"/>
        <end position="572"/>
    </location>
</feature>
<dbReference type="PANTHER" id="PTHR44329">
    <property type="entry name" value="SERINE/THREONINE-PROTEIN KINASE TNNI3K-RELATED"/>
    <property type="match status" value="1"/>
</dbReference>
<dbReference type="PROSITE" id="PS00108">
    <property type="entry name" value="PROTEIN_KINASE_ST"/>
    <property type="match status" value="1"/>
</dbReference>
<dbReference type="InterPro" id="IPR008271">
    <property type="entry name" value="Ser/Thr_kinase_AS"/>
</dbReference>
<dbReference type="GO" id="GO:0004674">
    <property type="term" value="F:protein serine/threonine kinase activity"/>
    <property type="evidence" value="ECO:0007669"/>
    <property type="project" value="UniProtKB-KW"/>
</dbReference>
<comment type="similarity">
    <text evidence="1">Belongs to the protein kinase superfamily. TKL Ser/Thr protein kinase family. RAF subfamily.</text>
</comment>
<dbReference type="Pfam" id="PF07714">
    <property type="entry name" value="PK_Tyr_Ser-Thr"/>
    <property type="match status" value="1"/>
</dbReference>
<keyword evidence="4" id="KW-0808">Transferase</keyword>
<evidence type="ECO:0000256" key="6">
    <source>
        <dbReference type="ARBA" id="ARBA00022777"/>
    </source>
</evidence>
<dbReference type="PROSITE" id="PS50011">
    <property type="entry name" value="PROTEIN_KINASE_DOM"/>
    <property type="match status" value="1"/>
</dbReference>
<sequence length="577" mass="63424">QVLADRVNLPCKLVKGICYTGTDEGAINFVKIDFDSAEYIVDLMGAPGTLIPSEISVSQFQDSNNSQLSSDAIEESVAELCIALEQVSGVYESKNDMGGSSSDRNSVLELPTPHLEDTCHTENPLKQRIISDEGQFDEFNIKGDISQQKKVNDTSKYLVPGVVDPQFAQNLHDLLLEGGALLPSGLLSCQNSHNSGNTTEMGKSSPEVKEIPGWLLVGQTGQISPERSVAEDSLPKIPLPPCEDGQYPVENTEATIGSLGTISIEGDRVAEHSMANMSGSSSANLGKLSCSSTKTISSVMDDVAEDEISWEDLHIGERIGLGSYGEVYHADWNGTEVAVKKFLDQDLSGVALEQFKCEVRIMSRLRHPNVVLFLGYVTQPPNLSILTEYLPRGSLYRLLHRPNSKVDETRRLKMAFDVAKGMNYLHTSHPTIVHRDLKSPNLLVDKNWVVKVSDFGMSRLKHHTFLSSKSTAGTPEWMAPEVLRNEPANEMCDVYSFGVILWELATLRVPWSGLNPMQVVGAVGFQNKRLDIPKEVDPLVASIISSCWDNDPSKRPSFSQLLSPLKKLQRLLVTESL</sequence>
<reference evidence="12" key="5">
    <citation type="journal article" date="2021" name="G3 (Bethesda)">
        <title>Aegilops tauschii genome assembly Aet v5.0 features greater sequence contiguity and improved annotation.</title>
        <authorList>
            <person name="Wang L."/>
            <person name="Zhu T."/>
            <person name="Rodriguez J.C."/>
            <person name="Deal K.R."/>
            <person name="Dubcovsky J."/>
            <person name="McGuire P.E."/>
            <person name="Lux T."/>
            <person name="Spannagl M."/>
            <person name="Mayer K.F.X."/>
            <person name="Baldrich P."/>
            <person name="Meyers B.C."/>
            <person name="Huo N."/>
            <person name="Gu Y.Q."/>
            <person name="Zhou H."/>
            <person name="Devos K.M."/>
            <person name="Bennetzen J.L."/>
            <person name="Unver T."/>
            <person name="Budak H."/>
            <person name="Gulick P.J."/>
            <person name="Galiba G."/>
            <person name="Kalapos B."/>
            <person name="Nelson D.R."/>
            <person name="Li P."/>
            <person name="You F.M."/>
            <person name="Luo M.C."/>
            <person name="Dvorak J."/>
        </authorList>
    </citation>
    <scope>NUCLEOTIDE SEQUENCE [LARGE SCALE GENOMIC DNA]</scope>
    <source>
        <strain evidence="12">cv. AL8/78</strain>
    </source>
</reference>
<dbReference type="Pfam" id="PF14381">
    <property type="entry name" value="EDR1_CTR1_ARMC3_pept"/>
    <property type="match status" value="1"/>
</dbReference>
<organism evidence="12 13">
    <name type="scientific">Aegilops tauschii subsp. strangulata</name>
    <name type="common">Goatgrass</name>
    <dbReference type="NCBI Taxonomy" id="200361"/>
    <lineage>
        <taxon>Eukaryota</taxon>
        <taxon>Viridiplantae</taxon>
        <taxon>Streptophyta</taxon>
        <taxon>Embryophyta</taxon>
        <taxon>Tracheophyta</taxon>
        <taxon>Spermatophyta</taxon>
        <taxon>Magnoliopsida</taxon>
        <taxon>Liliopsida</taxon>
        <taxon>Poales</taxon>
        <taxon>Poaceae</taxon>
        <taxon>BOP clade</taxon>
        <taxon>Pooideae</taxon>
        <taxon>Triticodae</taxon>
        <taxon>Triticeae</taxon>
        <taxon>Triticinae</taxon>
        <taxon>Aegilops</taxon>
    </lineage>
</organism>
<dbReference type="PANTHER" id="PTHR44329:SF302">
    <property type="entry name" value="SERINE_THREONINE-PROTEIN KINASE SIS8-RELATED"/>
    <property type="match status" value="1"/>
</dbReference>
<dbReference type="InterPro" id="IPR011009">
    <property type="entry name" value="Kinase-like_dom_sf"/>
</dbReference>
<evidence type="ECO:0000256" key="9">
    <source>
        <dbReference type="ARBA" id="ARBA00048679"/>
    </source>
</evidence>
<comment type="catalytic activity">
    <reaction evidence="8">
        <text>L-threonyl-[protein] + ATP = O-phospho-L-threonyl-[protein] + ADP + H(+)</text>
        <dbReference type="Rhea" id="RHEA:46608"/>
        <dbReference type="Rhea" id="RHEA-COMP:11060"/>
        <dbReference type="Rhea" id="RHEA-COMP:11605"/>
        <dbReference type="ChEBI" id="CHEBI:15378"/>
        <dbReference type="ChEBI" id="CHEBI:30013"/>
        <dbReference type="ChEBI" id="CHEBI:30616"/>
        <dbReference type="ChEBI" id="CHEBI:61977"/>
        <dbReference type="ChEBI" id="CHEBI:456216"/>
        <dbReference type="EC" id="2.7.11.1"/>
    </reaction>
</comment>
<feature type="binding site" evidence="10">
    <location>
        <position position="341"/>
    </location>
    <ligand>
        <name>ATP</name>
        <dbReference type="ChEBI" id="CHEBI:30616"/>
    </ligand>
</feature>
<dbReference type="PRINTS" id="PR00109">
    <property type="entry name" value="TYRKINASE"/>
</dbReference>
<dbReference type="GO" id="GO:0006950">
    <property type="term" value="P:response to stress"/>
    <property type="evidence" value="ECO:0007669"/>
    <property type="project" value="UniProtKB-ARBA"/>
</dbReference>
<evidence type="ECO:0000313" key="13">
    <source>
        <dbReference type="Proteomes" id="UP000015105"/>
    </source>
</evidence>
<dbReference type="FunFam" id="3.30.200.20:FF:000060">
    <property type="entry name" value="Serine/threonine-protein kinase isoform 1"/>
    <property type="match status" value="1"/>
</dbReference>
<accession>A0A453NRW8</accession>
<reference evidence="12" key="4">
    <citation type="submission" date="2019-03" db="UniProtKB">
        <authorList>
            <consortium name="EnsemblPlants"/>
        </authorList>
    </citation>
    <scope>IDENTIFICATION</scope>
</reference>
<dbReference type="EC" id="2.7.11.1" evidence="2"/>
<reference evidence="12" key="3">
    <citation type="journal article" date="2017" name="Nature">
        <title>Genome sequence of the progenitor of the wheat D genome Aegilops tauschii.</title>
        <authorList>
            <person name="Luo M.C."/>
            <person name="Gu Y.Q."/>
            <person name="Puiu D."/>
            <person name="Wang H."/>
            <person name="Twardziok S.O."/>
            <person name="Deal K.R."/>
            <person name="Huo N."/>
            <person name="Zhu T."/>
            <person name="Wang L."/>
            <person name="Wang Y."/>
            <person name="McGuire P.E."/>
            <person name="Liu S."/>
            <person name="Long H."/>
            <person name="Ramasamy R.K."/>
            <person name="Rodriguez J.C."/>
            <person name="Van S.L."/>
            <person name="Yuan L."/>
            <person name="Wang Z."/>
            <person name="Xia Z."/>
            <person name="Xiao L."/>
            <person name="Anderson O.D."/>
            <person name="Ouyang S."/>
            <person name="Liang Y."/>
            <person name="Zimin A.V."/>
            <person name="Pertea G."/>
            <person name="Qi P."/>
            <person name="Bennetzen J.L."/>
            <person name="Dai X."/>
            <person name="Dawson M.W."/>
            <person name="Muller H.G."/>
            <person name="Kugler K."/>
            <person name="Rivarola-Duarte L."/>
            <person name="Spannagl M."/>
            <person name="Mayer K.F.X."/>
            <person name="Lu F.H."/>
            <person name="Bevan M.W."/>
            <person name="Leroy P."/>
            <person name="Li P."/>
            <person name="You F.M."/>
            <person name="Sun Q."/>
            <person name="Liu Z."/>
            <person name="Lyons E."/>
            <person name="Wicker T."/>
            <person name="Salzberg S.L."/>
            <person name="Devos K.M."/>
            <person name="Dvorak J."/>
        </authorList>
    </citation>
    <scope>NUCLEOTIDE SEQUENCE [LARGE SCALE GENOMIC DNA]</scope>
    <source>
        <strain evidence="12">cv. AL8/78</strain>
    </source>
</reference>
<dbReference type="AlphaFoldDB" id="A0A453NRW8"/>
<dbReference type="Gramene" id="AET6Gv20464300.4">
    <property type="protein sequence ID" value="AET6Gv20464300.4"/>
    <property type="gene ID" value="AET6Gv20464300"/>
</dbReference>
<comment type="catalytic activity">
    <reaction evidence="9">
        <text>L-seryl-[protein] + ATP = O-phospho-L-seryl-[protein] + ADP + H(+)</text>
        <dbReference type="Rhea" id="RHEA:17989"/>
        <dbReference type="Rhea" id="RHEA-COMP:9863"/>
        <dbReference type="Rhea" id="RHEA-COMP:11604"/>
        <dbReference type="ChEBI" id="CHEBI:15378"/>
        <dbReference type="ChEBI" id="CHEBI:29999"/>
        <dbReference type="ChEBI" id="CHEBI:30616"/>
        <dbReference type="ChEBI" id="CHEBI:83421"/>
        <dbReference type="ChEBI" id="CHEBI:456216"/>
        <dbReference type="EC" id="2.7.11.1"/>
    </reaction>
</comment>
<evidence type="ECO:0000256" key="7">
    <source>
        <dbReference type="ARBA" id="ARBA00022840"/>
    </source>
</evidence>
<dbReference type="CDD" id="cd13999">
    <property type="entry name" value="STKc_MAP3K-like"/>
    <property type="match status" value="1"/>
</dbReference>
<dbReference type="InterPro" id="IPR055164">
    <property type="entry name" value="EDR1/CTR1/ARMC3-like_pept-like"/>
</dbReference>
<dbReference type="SUPFAM" id="SSF56112">
    <property type="entry name" value="Protein kinase-like (PK-like)"/>
    <property type="match status" value="1"/>
</dbReference>
<dbReference type="FunFam" id="1.10.510.10:FF:000193">
    <property type="entry name" value="Serine/threonine-protein kinase CTR1"/>
    <property type="match status" value="1"/>
</dbReference>
<dbReference type="InterPro" id="IPR017441">
    <property type="entry name" value="Protein_kinase_ATP_BS"/>
</dbReference>
<evidence type="ECO:0000256" key="1">
    <source>
        <dbReference type="ARBA" id="ARBA00010507"/>
    </source>
</evidence>
<keyword evidence="3" id="KW-0723">Serine/threonine-protein kinase</keyword>
<protein>
    <recommendedName>
        <fullName evidence="2">non-specific serine/threonine protein kinase</fullName>
        <ecNumber evidence="2">2.7.11.1</ecNumber>
    </recommendedName>
</protein>
<dbReference type="GO" id="GO:0005524">
    <property type="term" value="F:ATP binding"/>
    <property type="evidence" value="ECO:0007669"/>
    <property type="project" value="UniProtKB-UniRule"/>
</dbReference>
<evidence type="ECO:0000256" key="5">
    <source>
        <dbReference type="ARBA" id="ARBA00022741"/>
    </source>
</evidence>
<dbReference type="SMART" id="SM00220">
    <property type="entry name" value="S_TKc"/>
    <property type="match status" value="1"/>
</dbReference>
<dbReference type="PROSITE" id="PS00107">
    <property type="entry name" value="PROTEIN_KINASE_ATP"/>
    <property type="match status" value="1"/>
</dbReference>
<reference evidence="13" key="2">
    <citation type="journal article" date="2017" name="Nat. Plants">
        <title>The Aegilops tauschii genome reveals multiple impacts of transposons.</title>
        <authorList>
            <person name="Zhao G."/>
            <person name="Zou C."/>
            <person name="Li K."/>
            <person name="Wang K."/>
            <person name="Li T."/>
            <person name="Gao L."/>
            <person name="Zhang X."/>
            <person name="Wang H."/>
            <person name="Yang Z."/>
            <person name="Liu X."/>
            <person name="Jiang W."/>
            <person name="Mao L."/>
            <person name="Kong X."/>
            <person name="Jiao Y."/>
            <person name="Jia J."/>
        </authorList>
    </citation>
    <scope>NUCLEOTIDE SEQUENCE [LARGE SCALE GENOMIC DNA]</scope>
    <source>
        <strain evidence="13">cv. AL8/78</strain>
    </source>
</reference>
<keyword evidence="5 10" id="KW-0547">Nucleotide-binding</keyword>